<reference evidence="8" key="1">
    <citation type="submission" date="2022-12" db="EMBL/GenBank/DDBJ databases">
        <title>Gycomyces niveus sp.nov.,a novel actinomycete isolated from soil in Shouguan.</title>
        <authorList>
            <person name="Yang X."/>
        </authorList>
    </citation>
    <scope>NUCLEOTIDE SEQUENCE</scope>
    <source>
        <strain evidence="8">NEAU-A15</strain>
    </source>
</reference>
<keyword evidence="3 6" id="KW-1133">Transmembrane helix</keyword>
<evidence type="ECO:0000256" key="3">
    <source>
        <dbReference type="ARBA" id="ARBA00022989"/>
    </source>
</evidence>
<feature type="domain" description="ABC-2 type transporter transmembrane" evidence="7">
    <location>
        <begin position="33"/>
        <end position="239"/>
    </location>
</feature>
<gene>
    <name evidence="8" type="ORF">O1R50_06895</name>
</gene>
<dbReference type="InterPro" id="IPR000412">
    <property type="entry name" value="ABC_2_transport"/>
</dbReference>
<keyword evidence="2 6" id="KW-0812">Transmembrane</keyword>
<proteinExistence type="predicted"/>
<name>A0A9X3P7Z6_9ACTN</name>
<feature type="transmembrane region" description="Helical" evidence="6">
    <location>
        <begin position="160"/>
        <end position="183"/>
    </location>
</feature>
<evidence type="ECO:0000256" key="4">
    <source>
        <dbReference type="ARBA" id="ARBA00023136"/>
    </source>
</evidence>
<dbReference type="PANTHER" id="PTHR43229:SF3">
    <property type="entry name" value="ABC-TYPE MULTIDRUG TRANSPORT SYSTEM, PERMEASE COMPONENT"/>
    <property type="match status" value="1"/>
</dbReference>
<dbReference type="AlphaFoldDB" id="A0A9X3P7Z6"/>
<dbReference type="RefSeq" id="WP_270109174.1">
    <property type="nucleotide sequence ID" value="NZ_JAPZVP010000004.1"/>
</dbReference>
<dbReference type="PIRSF" id="PIRSF006648">
    <property type="entry name" value="DrrB"/>
    <property type="match status" value="1"/>
</dbReference>
<feature type="transmembrane region" description="Helical" evidence="6">
    <location>
        <begin position="195"/>
        <end position="214"/>
    </location>
</feature>
<dbReference type="Proteomes" id="UP001146067">
    <property type="component" value="Unassembled WGS sequence"/>
</dbReference>
<evidence type="ECO:0000256" key="6">
    <source>
        <dbReference type="SAM" id="Phobius"/>
    </source>
</evidence>
<feature type="transmembrane region" description="Helical" evidence="6">
    <location>
        <begin position="45"/>
        <end position="67"/>
    </location>
</feature>
<dbReference type="GO" id="GO:0043190">
    <property type="term" value="C:ATP-binding cassette (ABC) transporter complex"/>
    <property type="evidence" value="ECO:0007669"/>
    <property type="project" value="InterPro"/>
</dbReference>
<dbReference type="Pfam" id="PF01061">
    <property type="entry name" value="ABC2_membrane"/>
    <property type="match status" value="1"/>
</dbReference>
<sequence length="278" mass="30084">MTALDSASLDSAPQIDRTAPTTAQAAWRAFNLQLALYKHVWHGTVFTSVLLPILYMVSIGIGVGAYIDSSSVGGLTYAEFIAPGLICSVAVMMLGNDMVFPVFGGYADWGGHYLAQRATPLRPVDMLNGHLAYAAVFRPFTNCTIVAVVLAFFGVYTTSWWAAFAVIAAALVSASLAPWLHFWASSLKNDANLNMIFRFAIMPISLFSGVFFPASEMPGFLQPLVWASPLWHGTELARAATADVAPALPPLVHIAYLAALAVAGWFAARWRIQKHLNF</sequence>
<comment type="subcellular location">
    <subcellularLocation>
        <location evidence="1">Membrane</location>
        <topology evidence="1">Multi-pass membrane protein</topology>
    </subcellularLocation>
</comment>
<dbReference type="EMBL" id="JAPZVP010000004">
    <property type="protein sequence ID" value="MDA1359341.1"/>
    <property type="molecule type" value="Genomic_DNA"/>
</dbReference>
<evidence type="ECO:0000313" key="9">
    <source>
        <dbReference type="Proteomes" id="UP001146067"/>
    </source>
</evidence>
<feature type="transmembrane region" description="Helical" evidence="6">
    <location>
        <begin position="251"/>
        <end position="268"/>
    </location>
</feature>
<protein>
    <submittedName>
        <fullName evidence="8">ABC transporter permease</fullName>
    </submittedName>
</protein>
<evidence type="ECO:0000256" key="2">
    <source>
        <dbReference type="ARBA" id="ARBA00022692"/>
    </source>
</evidence>
<dbReference type="InterPro" id="IPR013525">
    <property type="entry name" value="ABC2_TM"/>
</dbReference>
<dbReference type="InterPro" id="IPR051784">
    <property type="entry name" value="Nod_factor_ABC_transporter"/>
</dbReference>
<accession>A0A9X3P7Z6</accession>
<dbReference type="GO" id="GO:0140359">
    <property type="term" value="F:ABC-type transporter activity"/>
    <property type="evidence" value="ECO:0007669"/>
    <property type="project" value="InterPro"/>
</dbReference>
<dbReference type="PRINTS" id="PR00164">
    <property type="entry name" value="ABC2TRNSPORT"/>
</dbReference>
<keyword evidence="9" id="KW-1185">Reference proteome</keyword>
<organism evidence="8 9">
    <name type="scientific">Glycomyces luteolus</name>
    <dbReference type="NCBI Taxonomy" id="2670330"/>
    <lineage>
        <taxon>Bacteria</taxon>
        <taxon>Bacillati</taxon>
        <taxon>Actinomycetota</taxon>
        <taxon>Actinomycetes</taxon>
        <taxon>Glycomycetales</taxon>
        <taxon>Glycomycetaceae</taxon>
        <taxon>Glycomyces</taxon>
    </lineage>
</organism>
<dbReference type="GO" id="GO:0046677">
    <property type="term" value="P:response to antibiotic"/>
    <property type="evidence" value="ECO:0007669"/>
    <property type="project" value="UniProtKB-KW"/>
</dbReference>
<feature type="transmembrane region" description="Helical" evidence="6">
    <location>
        <begin position="131"/>
        <end position="154"/>
    </location>
</feature>
<evidence type="ECO:0000313" key="8">
    <source>
        <dbReference type="EMBL" id="MDA1359341.1"/>
    </source>
</evidence>
<evidence type="ECO:0000259" key="7">
    <source>
        <dbReference type="Pfam" id="PF01061"/>
    </source>
</evidence>
<keyword evidence="4 6" id="KW-0472">Membrane</keyword>
<evidence type="ECO:0000256" key="1">
    <source>
        <dbReference type="ARBA" id="ARBA00004141"/>
    </source>
</evidence>
<evidence type="ECO:0000256" key="5">
    <source>
        <dbReference type="ARBA" id="ARBA00023251"/>
    </source>
</evidence>
<dbReference type="PANTHER" id="PTHR43229">
    <property type="entry name" value="NODULATION PROTEIN J"/>
    <property type="match status" value="1"/>
</dbReference>
<keyword evidence="5" id="KW-0046">Antibiotic resistance</keyword>
<feature type="transmembrane region" description="Helical" evidence="6">
    <location>
        <begin position="73"/>
        <end position="94"/>
    </location>
</feature>
<comment type="caution">
    <text evidence="8">The sequence shown here is derived from an EMBL/GenBank/DDBJ whole genome shotgun (WGS) entry which is preliminary data.</text>
</comment>